<sequence>MKVLVTGGAGFVGWHLCDLILGEGHTVTCYDILDPLVVNPDLGRVGSHPRFTLVRGDVLDPVALRSAMIGHDLVIHAAAQSAVDRSIKEPVTTFQVNALGTVNVLEVAQQLGVRRFHYVSTDEVFGAAFLGSFTEDSPWRPRNPYAAGKVAGEAAVLAWSNTYGMVITVTNGTNNYGERQGLDKVIPRLVVRGLLGQTLPVYGDGRQMREWLHVTDHCQAIWRVIQGGIPGQSYCVGGGTVTENIQVARCIIEELKLDESRIQFVADRSRSRPPLCRRLIEAPPAWVDTDRTV</sequence>
<dbReference type="Gene3D" id="3.90.25.10">
    <property type="entry name" value="UDP-galactose 4-epimerase, domain 1"/>
    <property type="match status" value="1"/>
</dbReference>
<dbReference type="PANTHER" id="PTHR43000">
    <property type="entry name" value="DTDP-D-GLUCOSE 4,6-DEHYDRATASE-RELATED"/>
    <property type="match status" value="1"/>
</dbReference>
<accession>A0A0G2AI17</accession>
<evidence type="ECO:0000259" key="1">
    <source>
        <dbReference type="Pfam" id="PF16363"/>
    </source>
</evidence>
<dbReference type="PATRIC" id="fig|1618979.3.peg.543"/>
<dbReference type="Gene3D" id="3.40.50.720">
    <property type="entry name" value="NAD(P)-binding Rossmann-like Domain"/>
    <property type="match status" value="1"/>
</dbReference>
<gene>
    <name evidence="2" type="ORF">UY76_C0037G0007</name>
</gene>
<name>A0A0G2AI17_9BACT</name>
<dbReference type="EMBL" id="LCRH01000037">
    <property type="protein sequence ID" value="KKW32194.1"/>
    <property type="molecule type" value="Genomic_DNA"/>
</dbReference>
<organism evidence="2 3">
    <name type="scientific">Candidatus Uhrbacteria bacterium GW2011_GWA2_52_8d</name>
    <dbReference type="NCBI Taxonomy" id="1618979"/>
    <lineage>
        <taxon>Bacteria</taxon>
        <taxon>Candidatus Uhriibacteriota</taxon>
    </lineage>
</organism>
<dbReference type="InterPro" id="IPR016040">
    <property type="entry name" value="NAD(P)-bd_dom"/>
</dbReference>
<protein>
    <submittedName>
        <fullName evidence="2">dTDP-glucose 4,6-dehydratase</fullName>
    </submittedName>
</protein>
<reference evidence="2 3" key="1">
    <citation type="journal article" date="2015" name="Nature">
        <title>rRNA introns, odd ribosomes, and small enigmatic genomes across a large radiation of phyla.</title>
        <authorList>
            <person name="Brown C.T."/>
            <person name="Hug L.A."/>
            <person name="Thomas B.C."/>
            <person name="Sharon I."/>
            <person name="Castelle C.J."/>
            <person name="Singh A."/>
            <person name="Wilkins M.J."/>
            <person name="Williams K.H."/>
            <person name="Banfield J.F."/>
        </authorList>
    </citation>
    <scope>NUCLEOTIDE SEQUENCE [LARGE SCALE GENOMIC DNA]</scope>
</reference>
<dbReference type="AlphaFoldDB" id="A0A0G2AI17"/>
<evidence type="ECO:0000313" key="2">
    <source>
        <dbReference type="EMBL" id="KKW32194.1"/>
    </source>
</evidence>
<dbReference type="SUPFAM" id="SSF51735">
    <property type="entry name" value="NAD(P)-binding Rossmann-fold domains"/>
    <property type="match status" value="1"/>
</dbReference>
<proteinExistence type="predicted"/>
<dbReference type="Pfam" id="PF16363">
    <property type="entry name" value="GDP_Man_Dehyd"/>
    <property type="match status" value="1"/>
</dbReference>
<dbReference type="Proteomes" id="UP000034054">
    <property type="component" value="Unassembled WGS sequence"/>
</dbReference>
<dbReference type="InterPro" id="IPR036291">
    <property type="entry name" value="NAD(P)-bd_dom_sf"/>
</dbReference>
<evidence type="ECO:0000313" key="3">
    <source>
        <dbReference type="Proteomes" id="UP000034054"/>
    </source>
</evidence>
<comment type="caution">
    <text evidence="2">The sequence shown here is derived from an EMBL/GenBank/DDBJ whole genome shotgun (WGS) entry which is preliminary data.</text>
</comment>
<feature type="domain" description="NAD(P)-binding" evidence="1">
    <location>
        <begin position="4"/>
        <end position="255"/>
    </location>
</feature>